<comment type="caution">
    <text evidence="1">The sequence shown here is derived from an EMBL/GenBank/DDBJ whole genome shotgun (WGS) entry which is preliminary data.</text>
</comment>
<organism evidence="1 2">
    <name type="scientific">Naganishia adeliensis</name>
    <dbReference type="NCBI Taxonomy" id="92952"/>
    <lineage>
        <taxon>Eukaryota</taxon>
        <taxon>Fungi</taxon>
        <taxon>Dikarya</taxon>
        <taxon>Basidiomycota</taxon>
        <taxon>Agaricomycotina</taxon>
        <taxon>Tremellomycetes</taxon>
        <taxon>Filobasidiales</taxon>
        <taxon>Filobasidiaceae</taxon>
        <taxon>Naganishia</taxon>
    </lineage>
</organism>
<keyword evidence="2" id="KW-1185">Reference proteome</keyword>
<sequence length="817" mass="88273">MDASPFPLSVGISVPLVFLIPTSILLYGLYGQLRHNSKGPESTQRPGDGDLRARNQNAAASKTSLASLDLRPFLKDLYLGRSDPRTVEYNVPPAMDQQEASKPDASTVARSTLFSYALGILLSLICGLVYLACATSATPSRAIGFPLAISATIIPFLVLPHSIEAIWKRTGNPLVAANEEQQRIFRRMILPLVGSVAVAALGAWISTYIVIAALAIALLSISVLALDTSRWPLPLLEPRLQQTGTVNRNTKSWFSGNGLLEADAEALARQGNMPRPGETEDAFLERMQQEGNSWITETAKASASRTHLISSFGYTAGSGRTTPVTPITPQTAYSRPISNASARTVDSSIGRKGKDRATNNNTNSWITEPTESGTTLSSFRFDCSDEIPPVPALTASTKARYGVPAAPQANVPRAIPGGEEPTFYGEGPSIIRIGDPANMTFASYDSLPIKYGKRSTNFEILDPSHILPKFRSSKSLSTMSRKHSKRTLSDESFHSAVDDPCQGLGRAGNPDQSFPRSVSMSSDDQRDVFCDALGSGRDNDSLDGDAVETVIDEDEFGYGRGKSFEARRVVSEPVTNSDSSSTALPPIAGRFMRSDALSKPSTSESEIFLPVTSTFPGRYGTQPELPQPPMDERGRYSAYSSVASPMFGAFGPGADKKSTDPLLLRGKASTRIETVDVRSADMQVFQQRRTSAGMAEKAELLGKTAVEENKLKWAFVGNLLVLWISFGLSLPVLIEVSRTQRFATALYLVSIILPGLALFATCAAVDSPLTTSFSAKGEKISRLRPLTLQPRFSDNAPTSEKPRVSKALEVYHQNLQK</sequence>
<protein>
    <submittedName>
        <fullName evidence="1">Uncharacterized protein</fullName>
    </submittedName>
</protein>
<dbReference type="EMBL" id="JASBWS010000016">
    <property type="protein sequence ID" value="KAJ9112167.1"/>
    <property type="molecule type" value="Genomic_DNA"/>
</dbReference>
<proteinExistence type="predicted"/>
<evidence type="ECO:0000313" key="2">
    <source>
        <dbReference type="Proteomes" id="UP001230649"/>
    </source>
</evidence>
<reference evidence="1" key="1">
    <citation type="submission" date="2023-04" db="EMBL/GenBank/DDBJ databases">
        <title>Draft Genome sequencing of Naganishia species isolated from polar environments using Oxford Nanopore Technology.</title>
        <authorList>
            <person name="Leo P."/>
            <person name="Venkateswaran K."/>
        </authorList>
    </citation>
    <scope>NUCLEOTIDE SEQUENCE</scope>
    <source>
        <strain evidence="1">MNA-CCFEE 5262</strain>
    </source>
</reference>
<gene>
    <name evidence="1" type="ORF">QFC20_002348</name>
</gene>
<accession>A0ACC2WM82</accession>
<evidence type="ECO:0000313" key="1">
    <source>
        <dbReference type="EMBL" id="KAJ9112167.1"/>
    </source>
</evidence>
<name>A0ACC2WM82_9TREE</name>
<dbReference type="Proteomes" id="UP001230649">
    <property type="component" value="Unassembled WGS sequence"/>
</dbReference>